<proteinExistence type="predicted"/>
<evidence type="ECO:0000313" key="2">
    <source>
        <dbReference type="EMBL" id="RWA13951.1"/>
    </source>
</evidence>
<keyword evidence="1" id="KW-0539">Nucleus</keyword>
<accession>A0A439DHS9</accession>
<dbReference type="PANTHER" id="PTHR46910">
    <property type="entry name" value="TRANSCRIPTION FACTOR PDR1"/>
    <property type="match status" value="1"/>
</dbReference>
<dbReference type="InterPro" id="IPR050987">
    <property type="entry name" value="AtrR-like"/>
</dbReference>
<comment type="caution">
    <text evidence="2">The sequence shown here is derived from an EMBL/GenBank/DDBJ whole genome shotgun (WGS) entry which is preliminary data.</text>
</comment>
<sequence>MYSGALNERLFIVKTGPSQQIVTGRDVSEPTDESITSEDSVQVDAIDRDFTVNKVIIRGHDGQEDQYHGPGTLLSLCHEIKDNFVLKEDNMQSPKARSVSNPDGEMEWTSHQNINSTRKNGRSMFSIHEKCTEVLEQICNLASFEPQLEAAEDISIKLPPKQLLLMSLPQFFSQLDYSTDLFVERHLSAQIQRIYSRAPTVADDAWATAFNIIIILVLGSENWAQGNDPLMLSQFALPLFRAVQSAFHQPRLLMTPKLINVQALALLSVVAERYYPAATGTGIFSQACLLGRRTGLHRPEATPTELSEDEAQERYKTFMSLHLRDKTLCLTLSSVCWLPSFDQSPGPQSISSLFTDPHIRARLHLAEIQEELYRYLSSEPRQSDRTNSEMASIYRKLDSWARNHDISTVPSASGHKSELLLTFLGTRILAYNGSHDERDKRTIVDDARASCILLLVSYKKYDDSMLSTIQSLHLMSKTAASSTSVIEHGADRSAKTPASIGRLTSLLNAFPTIAFFQLAKHILWPEEPEVLPENGRRAHTDLELLQDVHSCVVEVNSKTQSQSRARQVERIYSHMIELIQLMRRRFDSTCSSNGPDSQLQTPNPPSLGLSSADLAVASTLPSTDISWDFLTPPFDDAMLSLDGQLEGQEDKRKRRRTLEMDFSIDGDSLVPVLPEGWPSVMD</sequence>
<dbReference type="STRING" id="363999.A0A439DHS9"/>
<dbReference type="EMBL" id="RYZI01000016">
    <property type="protein sequence ID" value="RWA13951.1"/>
    <property type="molecule type" value="Genomic_DNA"/>
</dbReference>
<dbReference type="PANTHER" id="PTHR46910:SF25">
    <property type="entry name" value="ABC-TRANSPORTER-REGULATING TRANSCRIPTION FACTOR"/>
    <property type="match status" value="1"/>
</dbReference>
<reference evidence="2 3" key="1">
    <citation type="submission" date="2018-12" db="EMBL/GenBank/DDBJ databases">
        <title>Draft genome sequence of Xylaria grammica IHI A82.</title>
        <authorList>
            <person name="Buettner E."/>
            <person name="Kellner H."/>
        </authorList>
    </citation>
    <scope>NUCLEOTIDE SEQUENCE [LARGE SCALE GENOMIC DNA]</scope>
    <source>
        <strain evidence="2 3">IHI A82</strain>
    </source>
</reference>
<evidence type="ECO:0008006" key="4">
    <source>
        <dbReference type="Google" id="ProtNLM"/>
    </source>
</evidence>
<dbReference type="AlphaFoldDB" id="A0A439DHS9"/>
<name>A0A439DHS9_9PEZI</name>
<keyword evidence="3" id="KW-1185">Reference proteome</keyword>
<dbReference type="GO" id="GO:0003700">
    <property type="term" value="F:DNA-binding transcription factor activity"/>
    <property type="evidence" value="ECO:0007669"/>
    <property type="project" value="InterPro"/>
</dbReference>
<gene>
    <name evidence="2" type="ORF">EKO27_g1123</name>
</gene>
<organism evidence="2 3">
    <name type="scientific">Xylaria grammica</name>
    <dbReference type="NCBI Taxonomy" id="363999"/>
    <lineage>
        <taxon>Eukaryota</taxon>
        <taxon>Fungi</taxon>
        <taxon>Dikarya</taxon>
        <taxon>Ascomycota</taxon>
        <taxon>Pezizomycotina</taxon>
        <taxon>Sordariomycetes</taxon>
        <taxon>Xylariomycetidae</taxon>
        <taxon>Xylariales</taxon>
        <taxon>Xylariaceae</taxon>
        <taxon>Xylaria</taxon>
    </lineage>
</organism>
<evidence type="ECO:0000256" key="1">
    <source>
        <dbReference type="ARBA" id="ARBA00023242"/>
    </source>
</evidence>
<evidence type="ECO:0000313" key="3">
    <source>
        <dbReference type="Proteomes" id="UP000286045"/>
    </source>
</evidence>
<dbReference type="Proteomes" id="UP000286045">
    <property type="component" value="Unassembled WGS sequence"/>
</dbReference>
<protein>
    <recommendedName>
        <fullName evidence="4">Transcription factor domain-containing protein</fullName>
    </recommendedName>
</protein>
<dbReference type="CDD" id="cd12148">
    <property type="entry name" value="fungal_TF_MHR"/>
    <property type="match status" value="1"/>
</dbReference>